<dbReference type="InterPro" id="IPR007332">
    <property type="entry name" value="DUF411"/>
</dbReference>
<dbReference type="EMBL" id="LAZR01026843">
    <property type="protein sequence ID" value="KKL67487.1"/>
    <property type="molecule type" value="Genomic_DNA"/>
</dbReference>
<name>A0A0F9GWK0_9ZZZZ</name>
<comment type="caution">
    <text evidence="1">The sequence shown here is derived from an EMBL/GenBank/DDBJ whole genome shotgun (WGS) entry which is preliminary data.</text>
</comment>
<reference evidence="1" key="1">
    <citation type="journal article" date="2015" name="Nature">
        <title>Complex archaea that bridge the gap between prokaryotes and eukaryotes.</title>
        <authorList>
            <person name="Spang A."/>
            <person name="Saw J.H."/>
            <person name="Jorgensen S.L."/>
            <person name="Zaremba-Niedzwiedzka K."/>
            <person name="Martijn J."/>
            <person name="Lind A.E."/>
            <person name="van Eijk R."/>
            <person name="Schleper C."/>
            <person name="Guy L."/>
            <person name="Ettema T.J."/>
        </authorList>
    </citation>
    <scope>NUCLEOTIDE SEQUENCE</scope>
</reference>
<evidence type="ECO:0000313" key="1">
    <source>
        <dbReference type="EMBL" id="KKL67487.1"/>
    </source>
</evidence>
<evidence type="ECO:0008006" key="2">
    <source>
        <dbReference type="Google" id="ProtNLM"/>
    </source>
</evidence>
<dbReference type="Pfam" id="PF04214">
    <property type="entry name" value="DUF411"/>
    <property type="match status" value="1"/>
</dbReference>
<dbReference type="AlphaFoldDB" id="A0A0F9GWK0"/>
<organism evidence="1">
    <name type="scientific">marine sediment metagenome</name>
    <dbReference type="NCBI Taxonomy" id="412755"/>
    <lineage>
        <taxon>unclassified sequences</taxon>
        <taxon>metagenomes</taxon>
        <taxon>ecological metagenomes</taxon>
    </lineage>
</organism>
<accession>A0A0F9GWK0</accession>
<proteinExistence type="predicted"/>
<sequence length="170" mass="18933">MKTGIADAIATQLGGLKGNRSAIAETIENNVRRKIIKEHLNDPAFYEKMSTLLDEIITARKAKAIEYEKYLKTEGFEVESIRMEDLTEMKEDLGIPSDMQSCHTTMVEEYFVEGHVPVEAIWKLLEEQPEIDGIALPGMPSGSPGMGGDKAEPFMIYSVVEGSVEEFMTL</sequence>
<protein>
    <recommendedName>
        <fullName evidence="2">CopG family transcriptional regulator</fullName>
    </recommendedName>
</protein>
<gene>
    <name evidence="1" type="ORF">LCGC14_2134530</name>
</gene>